<evidence type="ECO:0000313" key="2">
    <source>
        <dbReference type="Proteomes" id="UP000095256"/>
    </source>
</evidence>
<gene>
    <name evidence="1" type="ORF">BCR26_12060</name>
</gene>
<dbReference type="STRING" id="762845.BCR26_12060"/>
<evidence type="ECO:0000313" key="1">
    <source>
        <dbReference type="EMBL" id="OEH82768.1"/>
    </source>
</evidence>
<dbReference type="NCBIfam" id="TIGR03893">
    <property type="entry name" value="lant_SP_1948"/>
    <property type="match status" value="1"/>
</dbReference>
<protein>
    <submittedName>
        <fullName evidence="1">Uncharacterized protein</fullName>
    </submittedName>
</protein>
<dbReference type="AlphaFoldDB" id="A0A1E5KY84"/>
<dbReference type="InterPro" id="IPR027632">
    <property type="entry name" value="Lant_2_A2"/>
</dbReference>
<reference evidence="1 2" key="1">
    <citation type="submission" date="2016-09" db="EMBL/GenBank/DDBJ databases">
        <authorList>
            <person name="Capua I."/>
            <person name="De Benedictis P."/>
            <person name="Joannis T."/>
            <person name="Lombin L.H."/>
            <person name="Cattoli G."/>
        </authorList>
    </citation>
    <scope>NUCLEOTIDE SEQUENCE [LARGE SCALE GENOMIC DNA]</scope>
    <source>
        <strain evidence="1 2">LMG 25899</strain>
    </source>
</reference>
<comment type="caution">
    <text evidence="1">The sequence shown here is derived from an EMBL/GenBank/DDBJ whole genome shotgun (WGS) entry which is preliminary data.</text>
</comment>
<organism evidence="1 2">
    <name type="scientific">Enterococcus rivorum</name>
    <dbReference type="NCBI Taxonomy" id="762845"/>
    <lineage>
        <taxon>Bacteria</taxon>
        <taxon>Bacillati</taxon>
        <taxon>Bacillota</taxon>
        <taxon>Bacilli</taxon>
        <taxon>Lactobacillales</taxon>
        <taxon>Enterococcaceae</taxon>
        <taxon>Enterococcus</taxon>
    </lineage>
</organism>
<dbReference type="RefSeq" id="WP_069698299.1">
    <property type="nucleotide sequence ID" value="NZ_JAGGMA010000023.1"/>
</dbReference>
<proteinExistence type="predicted"/>
<accession>A0A1E5KY84</accession>
<keyword evidence="2" id="KW-1185">Reference proteome</keyword>
<dbReference type="Pfam" id="PF16934">
    <property type="entry name" value="Mersacidin"/>
    <property type="match status" value="1"/>
</dbReference>
<name>A0A1E5KY84_9ENTE</name>
<sequence length="101" mass="11077">MSASFNKELFMELANLIKDDMALYVNTREEMELFINKHPEQYKLLLKKAQAALELSVSGGSFESLSEEEMKALQGSGSVNEGTTVVCLAVEATLGSTKNNL</sequence>
<dbReference type="GO" id="GO:0050830">
    <property type="term" value="P:defense response to Gram-positive bacterium"/>
    <property type="evidence" value="ECO:0007669"/>
    <property type="project" value="InterPro"/>
</dbReference>
<dbReference type="EMBL" id="MIEK01000016">
    <property type="protein sequence ID" value="OEH82768.1"/>
    <property type="molecule type" value="Genomic_DNA"/>
</dbReference>
<dbReference type="Proteomes" id="UP000095256">
    <property type="component" value="Unassembled WGS sequence"/>
</dbReference>